<comment type="subcellular location">
    <subcellularLocation>
        <location evidence="1">Nucleus</location>
    </subcellularLocation>
</comment>
<evidence type="ECO:0000256" key="3">
    <source>
        <dbReference type="ARBA" id="ARBA00022664"/>
    </source>
</evidence>
<evidence type="ECO:0000256" key="4">
    <source>
        <dbReference type="ARBA" id="ARBA00023242"/>
    </source>
</evidence>
<evidence type="ECO:0000259" key="6">
    <source>
        <dbReference type="Pfam" id="PF05182"/>
    </source>
</evidence>
<feature type="compositionally biased region" description="Polar residues" evidence="5">
    <location>
        <begin position="170"/>
        <end position="190"/>
    </location>
</feature>
<feature type="compositionally biased region" description="Pro residues" evidence="5">
    <location>
        <begin position="518"/>
        <end position="527"/>
    </location>
</feature>
<evidence type="ECO:0000313" key="7">
    <source>
        <dbReference type="EMBL" id="KAL0951847.1"/>
    </source>
</evidence>
<comment type="similarity">
    <text evidence="2">Belongs to the FIP1 family.</text>
</comment>
<feature type="compositionally biased region" description="Acidic residues" evidence="5">
    <location>
        <begin position="87"/>
        <end position="119"/>
    </location>
</feature>
<comment type="caution">
    <text evidence="7">The sequence shown here is derived from an EMBL/GenBank/DDBJ whole genome shotgun (WGS) entry which is preliminary data.</text>
</comment>
<feature type="compositionally biased region" description="Polar residues" evidence="5">
    <location>
        <begin position="142"/>
        <end position="161"/>
    </location>
</feature>
<evidence type="ECO:0000313" key="8">
    <source>
        <dbReference type="Proteomes" id="UP001556367"/>
    </source>
</evidence>
<organism evidence="7 8">
    <name type="scientific">Hohenbuehelia grisea</name>
    <dbReference type="NCBI Taxonomy" id="104357"/>
    <lineage>
        <taxon>Eukaryota</taxon>
        <taxon>Fungi</taxon>
        <taxon>Dikarya</taxon>
        <taxon>Basidiomycota</taxon>
        <taxon>Agaricomycotina</taxon>
        <taxon>Agaricomycetes</taxon>
        <taxon>Agaricomycetidae</taxon>
        <taxon>Agaricales</taxon>
        <taxon>Pleurotineae</taxon>
        <taxon>Pleurotaceae</taxon>
        <taxon>Hohenbuehelia</taxon>
    </lineage>
</organism>
<reference evidence="8" key="1">
    <citation type="submission" date="2024-06" db="EMBL/GenBank/DDBJ databases">
        <title>Multi-omics analyses provide insights into the biosynthesis of the anticancer antibiotic pleurotin in Hohenbuehelia grisea.</title>
        <authorList>
            <person name="Weaver J.A."/>
            <person name="Alberti F."/>
        </authorList>
    </citation>
    <scope>NUCLEOTIDE SEQUENCE [LARGE SCALE GENOMIC DNA]</scope>
    <source>
        <strain evidence="8">T-177</strain>
    </source>
</reference>
<dbReference type="Pfam" id="PF05182">
    <property type="entry name" value="Fip1"/>
    <property type="match status" value="1"/>
</dbReference>
<feature type="compositionally biased region" description="Low complexity" evidence="5">
    <location>
        <begin position="191"/>
        <end position="206"/>
    </location>
</feature>
<keyword evidence="3" id="KW-0507">mRNA processing</keyword>
<feature type="region of interest" description="Disordered" evidence="5">
    <location>
        <begin position="77"/>
        <end position="240"/>
    </location>
</feature>
<dbReference type="InterPro" id="IPR051187">
    <property type="entry name" value="Pre-mRNA_3'-end_processing_reg"/>
</dbReference>
<accession>A0ABR3J8C3</accession>
<protein>
    <recommendedName>
        <fullName evidence="6">Pre-mRNA polyadenylation factor Fip1 domain-containing protein</fullName>
    </recommendedName>
</protein>
<evidence type="ECO:0000256" key="1">
    <source>
        <dbReference type="ARBA" id="ARBA00004123"/>
    </source>
</evidence>
<dbReference type="PANTHER" id="PTHR13484">
    <property type="entry name" value="FIP1-LIKE 1 PROTEIN"/>
    <property type="match status" value="1"/>
</dbReference>
<evidence type="ECO:0000256" key="5">
    <source>
        <dbReference type="SAM" id="MobiDB-lite"/>
    </source>
</evidence>
<dbReference type="InterPro" id="IPR007854">
    <property type="entry name" value="Fip1_dom"/>
</dbReference>
<feature type="domain" description="Pre-mRNA polyadenylation factor Fip1" evidence="6">
    <location>
        <begin position="247"/>
        <end position="286"/>
    </location>
</feature>
<dbReference type="PANTHER" id="PTHR13484:SF0">
    <property type="entry name" value="PRE-MRNA 3'-END-PROCESSING FACTOR FIP1"/>
    <property type="match status" value="1"/>
</dbReference>
<feature type="region of interest" description="Disordered" evidence="5">
    <location>
        <begin position="481"/>
        <end position="591"/>
    </location>
</feature>
<dbReference type="Proteomes" id="UP001556367">
    <property type="component" value="Unassembled WGS sequence"/>
</dbReference>
<sequence>MSRLSGRDISVVLLLTLDDDDDFLYGGSVEPEKKVIDAHTTGKTFGDKSGIHSSLYLPQPVSFDKTITPPNGVVAHLEAVAEKEASSGDDEREPEAAEEDEDEESADQDAEDSESDVEIIMEPQSRSLDLRNTPGRPPVARSISTTTPVKAPQPSLTTEYTPIQRGGIPQTPQATPLSTAKPGPSQTPVHSQPQTASAPQASQLQANGVAVEDGPDTSTLPPVTAPPSHPSINPDIPGTLDGRSILEMDMSAMADKPWRRAGSDLSDWFNYGFDELSWEAYCYRRRGLAELGNALKQNVLNFSGMPEDQLTALPPEVRQMVMTGATAILANGGNPAMMGAGVGMNPMMDMSGMMGGMPMGMNGEMGMAMQPGGPMMDGRQMAGMIAPGQEGVGPAQGPGGSGTPDQQGVVGGAAVGMGNQMMGEGFPAGAPGQMMQMNMGGDFNGMQDQSQMNPQMFQNMEGQPNMPPAPQVVPQQPTRGIPQMPFRGRGQRGRGYPARGRGRGGIYGGDAASAPVRPASPLPPGVPTGPRNQNKYKDRDNNAAAVDGLDYGGTAKEGGVRTPSGEPEDRSSSRKRRGSPGQEDMRSSKRR</sequence>
<name>A0ABR3J8C3_9AGAR</name>
<proteinExistence type="inferred from homology"/>
<keyword evidence="4" id="KW-0539">Nucleus</keyword>
<dbReference type="EMBL" id="JASNQZ010000011">
    <property type="protein sequence ID" value="KAL0951847.1"/>
    <property type="molecule type" value="Genomic_DNA"/>
</dbReference>
<evidence type="ECO:0000256" key="2">
    <source>
        <dbReference type="ARBA" id="ARBA00007459"/>
    </source>
</evidence>
<gene>
    <name evidence="7" type="ORF">HGRIS_008508</name>
</gene>
<keyword evidence="8" id="KW-1185">Reference proteome</keyword>